<dbReference type="SUPFAM" id="SSF55298">
    <property type="entry name" value="YjgF-like"/>
    <property type="match status" value="1"/>
</dbReference>
<dbReference type="PANTHER" id="PTHR11803">
    <property type="entry name" value="2-IMINOBUTANOATE/2-IMINOPROPANOATE DEAMINASE RIDA"/>
    <property type="match status" value="1"/>
</dbReference>
<name>A0A7X0FB49_9HYPH</name>
<dbReference type="AlphaFoldDB" id="A0A7X0FB49"/>
<evidence type="ECO:0000313" key="3">
    <source>
        <dbReference type="Proteomes" id="UP000536262"/>
    </source>
</evidence>
<dbReference type="GO" id="GO:0019239">
    <property type="term" value="F:deaminase activity"/>
    <property type="evidence" value="ECO:0007669"/>
    <property type="project" value="TreeGrafter"/>
</dbReference>
<accession>A0A7X0FB49</accession>
<sequence>MSFRRVTSPLAPEPAPGMWSNCLVAGNVAYISGMTARSAANAEQVSGDNEYEQARLVFGKIRGLVEAAGGTMSDIVKLTIFVTRIANRDQIWKARQEFFSGDFPACSLVEVRSLAKPDIYLEIEGVAHLGGKSA</sequence>
<dbReference type="EMBL" id="JACHOU010000014">
    <property type="protein sequence ID" value="MBB6356477.1"/>
    <property type="molecule type" value="Genomic_DNA"/>
</dbReference>
<dbReference type="Proteomes" id="UP000536262">
    <property type="component" value="Unassembled WGS sequence"/>
</dbReference>
<gene>
    <name evidence="2" type="ORF">GGR00_004289</name>
</gene>
<dbReference type="InterPro" id="IPR035959">
    <property type="entry name" value="RutC-like_sf"/>
</dbReference>
<dbReference type="Pfam" id="PF01042">
    <property type="entry name" value="Ribonuc_L-PSP"/>
    <property type="match status" value="1"/>
</dbReference>
<dbReference type="PANTHER" id="PTHR11803:SF58">
    <property type="entry name" value="PROTEIN HMF1-RELATED"/>
    <property type="match status" value="1"/>
</dbReference>
<comment type="caution">
    <text evidence="2">The sequence shown here is derived from an EMBL/GenBank/DDBJ whole genome shotgun (WGS) entry which is preliminary data.</text>
</comment>
<dbReference type="Gene3D" id="3.30.1330.40">
    <property type="entry name" value="RutC-like"/>
    <property type="match status" value="1"/>
</dbReference>
<evidence type="ECO:0000313" key="2">
    <source>
        <dbReference type="EMBL" id="MBB6356477.1"/>
    </source>
</evidence>
<dbReference type="InterPro" id="IPR006175">
    <property type="entry name" value="YjgF/YER057c/UK114"/>
</dbReference>
<dbReference type="CDD" id="cd00448">
    <property type="entry name" value="YjgF_YER057c_UK114_family"/>
    <property type="match status" value="1"/>
</dbReference>
<dbReference type="RefSeq" id="WP_184700891.1">
    <property type="nucleotide sequence ID" value="NZ_BAABEG010000002.1"/>
</dbReference>
<keyword evidence="3" id="KW-1185">Reference proteome</keyword>
<dbReference type="GO" id="GO:0005829">
    <property type="term" value="C:cytosol"/>
    <property type="evidence" value="ECO:0007669"/>
    <property type="project" value="TreeGrafter"/>
</dbReference>
<proteinExistence type="inferred from homology"/>
<organism evidence="2 3">
    <name type="scientific">Aminobacter aganoensis</name>
    <dbReference type="NCBI Taxonomy" id="83264"/>
    <lineage>
        <taxon>Bacteria</taxon>
        <taxon>Pseudomonadati</taxon>
        <taxon>Pseudomonadota</taxon>
        <taxon>Alphaproteobacteria</taxon>
        <taxon>Hyphomicrobiales</taxon>
        <taxon>Phyllobacteriaceae</taxon>
        <taxon>Aminobacter</taxon>
    </lineage>
</organism>
<protein>
    <submittedName>
        <fullName evidence="2">Enamine deaminase RidA (YjgF/YER057c/UK114 family)</fullName>
    </submittedName>
</protein>
<comment type="similarity">
    <text evidence="1">Belongs to the RutC family.</text>
</comment>
<evidence type="ECO:0000256" key="1">
    <source>
        <dbReference type="ARBA" id="ARBA00010552"/>
    </source>
</evidence>
<reference evidence="2 3" key="1">
    <citation type="submission" date="2020-08" db="EMBL/GenBank/DDBJ databases">
        <title>Genomic Encyclopedia of Type Strains, Phase IV (KMG-IV): sequencing the most valuable type-strain genomes for metagenomic binning, comparative biology and taxonomic classification.</title>
        <authorList>
            <person name="Goeker M."/>
        </authorList>
    </citation>
    <scope>NUCLEOTIDE SEQUENCE [LARGE SCALE GENOMIC DNA]</scope>
    <source>
        <strain evidence="2 3">DSM 7051</strain>
    </source>
</reference>